<evidence type="ECO:0000259" key="2">
    <source>
        <dbReference type="PROSITE" id="PS00028"/>
    </source>
</evidence>
<dbReference type="OrthoDB" id="341587at2157"/>
<evidence type="ECO:0000313" key="4">
    <source>
        <dbReference type="Proteomes" id="UP000236584"/>
    </source>
</evidence>
<keyword evidence="1" id="KW-0812">Transmembrane</keyword>
<dbReference type="InterPro" id="IPR055833">
    <property type="entry name" value="DUF7410"/>
</dbReference>
<dbReference type="AlphaFoldDB" id="A0A2I8VI82"/>
<feature type="transmembrane region" description="Helical" evidence="1">
    <location>
        <begin position="72"/>
        <end position="94"/>
    </location>
</feature>
<proteinExistence type="predicted"/>
<keyword evidence="1" id="KW-1133">Transmembrane helix</keyword>
<dbReference type="InterPro" id="IPR013087">
    <property type="entry name" value="Znf_C2H2_type"/>
</dbReference>
<sequence length="95" mass="10677">MNHHPNPETAVPDGETPEATCPYCERPFRRERFQVLHVAEVHPDRATATERESYEAVLDEESDDLFVYHLKVLFALGALYAAFIISSIVAFSIAG</sequence>
<keyword evidence="1" id="KW-0472">Membrane</keyword>
<dbReference type="EMBL" id="CP026309">
    <property type="protein sequence ID" value="AUV80759.1"/>
    <property type="molecule type" value="Genomic_DNA"/>
</dbReference>
<evidence type="ECO:0000256" key="1">
    <source>
        <dbReference type="SAM" id="Phobius"/>
    </source>
</evidence>
<dbReference type="KEGG" id="srub:C2R22_03060"/>
<dbReference type="GeneID" id="35591035"/>
<dbReference type="Proteomes" id="UP000236584">
    <property type="component" value="Chromosome"/>
</dbReference>
<evidence type="ECO:0000313" key="3">
    <source>
        <dbReference type="EMBL" id="AUV80759.1"/>
    </source>
</evidence>
<keyword evidence="4" id="KW-1185">Reference proteome</keyword>
<dbReference type="Pfam" id="PF24166">
    <property type="entry name" value="DUF7410"/>
    <property type="match status" value="1"/>
</dbReference>
<accession>A0A2I8VI82</accession>
<feature type="domain" description="C2H2-type" evidence="2">
    <location>
        <begin position="21"/>
        <end position="42"/>
    </location>
</feature>
<protein>
    <recommendedName>
        <fullName evidence="2">C2H2-type domain-containing protein</fullName>
    </recommendedName>
</protein>
<organism evidence="3 4">
    <name type="scientific">Salinigranum rubrum</name>
    <dbReference type="NCBI Taxonomy" id="755307"/>
    <lineage>
        <taxon>Archaea</taxon>
        <taxon>Methanobacteriati</taxon>
        <taxon>Methanobacteriota</taxon>
        <taxon>Stenosarchaea group</taxon>
        <taxon>Halobacteria</taxon>
        <taxon>Halobacteriales</taxon>
        <taxon>Haloferacaceae</taxon>
        <taxon>Salinigranum</taxon>
    </lineage>
</organism>
<gene>
    <name evidence="3" type="ORF">C2R22_03060</name>
</gene>
<dbReference type="RefSeq" id="WP_103424428.1">
    <property type="nucleotide sequence ID" value="NZ_CP026309.1"/>
</dbReference>
<reference evidence="3 4" key="1">
    <citation type="submission" date="2018-01" db="EMBL/GenBank/DDBJ databases">
        <title>Complete genome sequence of Salinigranum rubrum GX10T, an extremely halophilic archaeon isolated from a marine solar saltern.</title>
        <authorList>
            <person name="Han S."/>
        </authorList>
    </citation>
    <scope>NUCLEOTIDE SEQUENCE [LARGE SCALE GENOMIC DNA]</scope>
    <source>
        <strain evidence="3 4">GX10</strain>
    </source>
</reference>
<name>A0A2I8VI82_9EURY</name>
<dbReference type="PROSITE" id="PS00028">
    <property type="entry name" value="ZINC_FINGER_C2H2_1"/>
    <property type="match status" value="1"/>
</dbReference>